<organism evidence="2 3">
    <name type="scientific">Adhaeribacter soli</name>
    <dbReference type="NCBI Taxonomy" id="2607655"/>
    <lineage>
        <taxon>Bacteria</taxon>
        <taxon>Pseudomonadati</taxon>
        <taxon>Bacteroidota</taxon>
        <taxon>Cytophagia</taxon>
        <taxon>Cytophagales</taxon>
        <taxon>Hymenobacteraceae</taxon>
        <taxon>Adhaeribacter</taxon>
    </lineage>
</organism>
<feature type="domain" description="Outer membrane protein beta-barrel" evidence="1">
    <location>
        <begin position="32"/>
        <end position="222"/>
    </location>
</feature>
<dbReference type="Pfam" id="PF13568">
    <property type="entry name" value="OMP_b-brl_2"/>
    <property type="match status" value="1"/>
</dbReference>
<name>A0A5N1J7D9_9BACT</name>
<accession>A0A5N1J7D9</accession>
<evidence type="ECO:0000313" key="3">
    <source>
        <dbReference type="Proteomes" id="UP000326570"/>
    </source>
</evidence>
<dbReference type="EMBL" id="VTWT01000002">
    <property type="protein sequence ID" value="KAA9340631.1"/>
    <property type="molecule type" value="Genomic_DNA"/>
</dbReference>
<proteinExistence type="predicted"/>
<protein>
    <submittedName>
        <fullName evidence="2">PorT family protein</fullName>
    </submittedName>
</protein>
<evidence type="ECO:0000313" key="2">
    <source>
        <dbReference type="EMBL" id="KAA9340631.1"/>
    </source>
</evidence>
<dbReference type="InterPro" id="IPR025665">
    <property type="entry name" value="Beta-barrel_OMP_2"/>
</dbReference>
<gene>
    <name evidence="2" type="ORF">F0P94_04165</name>
</gene>
<comment type="caution">
    <text evidence="2">The sequence shown here is derived from an EMBL/GenBank/DDBJ whole genome shotgun (WGS) entry which is preliminary data.</text>
</comment>
<dbReference type="Proteomes" id="UP000326570">
    <property type="component" value="Unassembled WGS sequence"/>
</dbReference>
<sequence length="249" mass="28495">MAATYIWNMFYLHRYKVVFSLLLFLLLQGTAFAQKSEKINGKNLPNYDSKKMHYGFYLGAAATRFNVEHSAEYVAQLQTDTAQAANPKSTPAFTLGFVISRQLGDYFNIRFLPGVSFNTRNIEFSRLDGTEAKDQEVASTTVHLPFLVKYAAKRRKNSRMYFVAGVTPMIDMGGSKRSERIDNKLRVDKNNFQIEYGAGIDLFYPFFKFAPELRVAHGVPNILIADNNRYSRSFQKLSTTSVTLYLFFE</sequence>
<reference evidence="2 3" key="1">
    <citation type="submission" date="2019-09" db="EMBL/GenBank/DDBJ databases">
        <title>Genome sequence of Adhaeribacter sp. M2.</title>
        <authorList>
            <person name="Srinivasan S."/>
        </authorList>
    </citation>
    <scope>NUCLEOTIDE SEQUENCE [LARGE SCALE GENOMIC DNA]</scope>
    <source>
        <strain evidence="2 3">M2</strain>
    </source>
</reference>
<evidence type="ECO:0000259" key="1">
    <source>
        <dbReference type="Pfam" id="PF13568"/>
    </source>
</evidence>
<dbReference type="AlphaFoldDB" id="A0A5N1J7D9"/>
<keyword evidence="3" id="KW-1185">Reference proteome</keyword>